<dbReference type="Proteomes" id="UP001065322">
    <property type="component" value="Chromosome"/>
</dbReference>
<evidence type="ECO:0000259" key="1">
    <source>
        <dbReference type="Pfam" id="PF00561"/>
    </source>
</evidence>
<dbReference type="InterPro" id="IPR029058">
    <property type="entry name" value="AB_hydrolase_fold"/>
</dbReference>
<proteinExistence type="predicted"/>
<evidence type="ECO:0000313" key="3">
    <source>
        <dbReference type="Proteomes" id="UP001065322"/>
    </source>
</evidence>
<gene>
    <name evidence="2" type="ORF">HUF19_17385</name>
</gene>
<dbReference type="RefSeq" id="WP_260997786.1">
    <property type="nucleotide sequence ID" value="NZ_CP054475.1"/>
</dbReference>
<dbReference type="Pfam" id="PF00561">
    <property type="entry name" value="Abhydrolase_1"/>
    <property type="match status" value="1"/>
</dbReference>
<dbReference type="InterPro" id="IPR000073">
    <property type="entry name" value="AB_hydrolase_1"/>
</dbReference>
<dbReference type="PANTHER" id="PTHR43329">
    <property type="entry name" value="EPOXIDE HYDROLASE"/>
    <property type="match status" value="1"/>
</dbReference>
<feature type="domain" description="AB hydrolase-1" evidence="1">
    <location>
        <begin position="26"/>
        <end position="276"/>
    </location>
</feature>
<keyword evidence="2" id="KW-0378">Hydrolase</keyword>
<sequence length="326" mass="36411">MTASTHIIQSGPVRLHALTRGDSANPALVLVHGYPDNHSVWDGVAERLAQQFYVIAYDVRGAGQSDKPATTADYRMPLLAQDLQAVVDTLIPGRRFHLAAHDWGSIQSWESVTTDALKGRIASFSSVSGPCLDHMGFWMRKHLFSTSFSNLSKAVRQLFSSWYIVFFQLPLLAPLMWRAGLAKAWPTYLRLREGVKEPEANPTQRDDGAIGVRLYRANFMNKMFRPEQRVAHCPVQLIVPTGDNYVGTQLFSELTDWVEHLYRRDIDATHWVLLTHAPQVAQWIADFAHTIDSNQEDSALRAVRVSPPSATPLAATAQQSLPEGQA</sequence>
<protein>
    <submittedName>
        <fullName evidence="2">Alpha/beta fold hydrolase</fullName>
    </submittedName>
</protein>
<name>A0ABY6AED4_9GAMM</name>
<organism evidence="2 3">
    <name type="scientific">Thalassolituus hydrocarboniclasticus</name>
    <dbReference type="NCBI Taxonomy" id="2742796"/>
    <lineage>
        <taxon>Bacteria</taxon>
        <taxon>Pseudomonadati</taxon>
        <taxon>Pseudomonadota</taxon>
        <taxon>Gammaproteobacteria</taxon>
        <taxon>Oceanospirillales</taxon>
        <taxon>Oceanospirillaceae</taxon>
        <taxon>Thalassolituus</taxon>
    </lineage>
</organism>
<dbReference type="Gene3D" id="3.40.50.1820">
    <property type="entry name" value="alpha/beta hydrolase"/>
    <property type="match status" value="1"/>
</dbReference>
<accession>A0ABY6AED4</accession>
<evidence type="ECO:0000313" key="2">
    <source>
        <dbReference type="EMBL" id="UXD89100.1"/>
    </source>
</evidence>
<reference evidence="3" key="1">
    <citation type="submission" date="2020-06" db="EMBL/GenBank/DDBJ databases">
        <title>Thalassolituus marinus alknpb1M-1, a hydrocarbon-degrading bacterium isolated from the deep-sea overlying water using an in-situ strategy from the South China Sea basin.</title>
        <authorList>
            <person name="Dong C."/>
            <person name="Chen Y."/>
            <person name="Shao Z."/>
        </authorList>
    </citation>
    <scope>NUCLEOTIDE SEQUENCE [LARGE SCALE GENOMIC DNA]</scope>
    <source>
        <strain evidence="3">alknpb1M-1</strain>
    </source>
</reference>
<keyword evidence="3" id="KW-1185">Reference proteome</keyword>
<dbReference type="GO" id="GO:0016787">
    <property type="term" value="F:hydrolase activity"/>
    <property type="evidence" value="ECO:0007669"/>
    <property type="project" value="UniProtKB-KW"/>
</dbReference>
<dbReference type="SUPFAM" id="SSF53474">
    <property type="entry name" value="alpha/beta-Hydrolases"/>
    <property type="match status" value="1"/>
</dbReference>
<dbReference type="EMBL" id="CP054475">
    <property type="protein sequence ID" value="UXD89100.1"/>
    <property type="molecule type" value="Genomic_DNA"/>
</dbReference>